<gene>
    <name evidence="2" type="ORF">PR003_g15171</name>
</gene>
<accession>A0A6A4EX80</accession>
<feature type="compositionally biased region" description="Polar residues" evidence="1">
    <location>
        <begin position="32"/>
        <end position="41"/>
    </location>
</feature>
<reference evidence="2 3" key="1">
    <citation type="submission" date="2018-08" db="EMBL/GenBank/DDBJ databases">
        <title>Genomic investigation of the strawberry pathogen Phytophthora fragariae indicates pathogenicity is determined by transcriptional variation in three key races.</title>
        <authorList>
            <person name="Adams T.M."/>
            <person name="Armitage A.D."/>
            <person name="Sobczyk M.K."/>
            <person name="Bates H.J."/>
            <person name="Dunwell J.M."/>
            <person name="Nellist C.F."/>
            <person name="Harrison R.J."/>
        </authorList>
    </citation>
    <scope>NUCLEOTIDE SEQUENCE [LARGE SCALE GENOMIC DNA]</scope>
    <source>
        <strain evidence="2 3">SCRP333</strain>
    </source>
</reference>
<comment type="caution">
    <text evidence="2">The sequence shown here is derived from an EMBL/GenBank/DDBJ whole genome shotgun (WGS) entry which is preliminary data.</text>
</comment>
<dbReference type="Proteomes" id="UP000434957">
    <property type="component" value="Unassembled WGS sequence"/>
</dbReference>
<evidence type="ECO:0000313" key="2">
    <source>
        <dbReference type="EMBL" id="KAE9331102.1"/>
    </source>
</evidence>
<organism evidence="2 3">
    <name type="scientific">Phytophthora rubi</name>
    <dbReference type="NCBI Taxonomy" id="129364"/>
    <lineage>
        <taxon>Eukaryota</taxon>
        <taxon>Sar</taxon>
        <taxon>Stramenopiles</taxon>
        <taxon>Oomycota</taxon>
        <taxon>Peronosporomycetes</taxon>
        <taxon>Peronosporales</taxon>
        <taxon>Peronosporaceae</taxon>
        <taxon>Phytophthora</taxon>
    </lineage>
</organism>
<feature type="region of interest" description="Disordered" evidence="1">
    <location>
        <begin position="32"/>
        <end position="82"/>
    </location>
</feature>
<protein>
    <submittedName>
        <fullName evidence="2">Uncharacterized protein</fullName>
    </submittedName>
</protein>
<proteinExistence type="predicted"/>
<evidence type="ECO:0000313" key="3">
    <source>
        <dbReference type="Proteomes" id="UP000434957"/>
    </source>
</evidence>
<keyword evidence="3" id="KW-1185">Reference proteome</keyword>
<sequence>MPRLSQSFCALNATFLWPEGYGQLVRCPDCSGVQTNPNGATSARPAPIPDEGGVSAPKNSDGAPILLDAPPQLSEAAPPILK</sequence>
<name>A0A6A4EX80_9STRA</name>
<evidence type="ECO:0000256" key="1">
    <source>
        <dbReference type="SAM" id="MobiDB-lite"/>
    </source>
</evidence>
<dbReference type="AlphaFoldDB" id="A0A6A4EX80"/>
<dbReference type="EMBL" id="QXFT01001037">
    <property type="protein sequence ID" value="KAE9331102.1"/>
    <property type="molecule type" value="Genomic_DNA"/>
</dbReference>